<dbReference type="InterPro" id="IPR025676">
    <property type="entry name" value="Clr5_dom"/>
</dbReference>
<name>A0ABR1WXP4_9PEZI</name>
<sequence length="180" mass="20410">MCDTHTTCARVRNEQGAISMPLPADGKVVSAGPSMEAWESYRPLITKLYLDDNRELSEVRRIMQEDHDFRASPGMYKKRLRSWKVSKALKAEEKTRLLLHLAQNDLSPISDVRIDATVRRKLVRHFSTLLRDSASAAQAEDTDDVESLPRATMYIGGAEEQSGRDTDFHQTGQLHQFLPL</sequence>
<dbReference type="PANTHER" id="PTHR38788:SF3">
    <property type="entry name" value="CLR5 DOMAIN-CONTAINING PROTEIN"/>
    <property type="match status" value="1"/>
</dbReference>
<dbReference type="PANTHER" id="PTHR38788">
    <property type="entry name" value="CLR5 DOMAIN-CONTAINING PROTEIN"/>
    <property type="match status" value="1"/>
</dbReference>
<proteinExistence type="predicted"/>
<dbReference type="Proteomes" id="UP001433268">
    <property type="component" value="Unassembled WGS sequence"/>
</dbReference>
<evidence type="ECO:0000313" key="2">
    <source>
        <dbReference type="EMBL" id="KAK8087913.1"/>
    </source>
</evidence>
<dbReference type="EMBL" id="JAQQWN010000004">
    <property type="protein sequence ID" value="KAK8087913.1"/>
    <property type="molecule type" value="Genomic_DNA"/>
</dbReference>
<dbReference type="RefSeq" id="XP_066670807.1">
    <property type="nucleotide sequence ID" value="XM_066807189.1"/>
</dbReference>
<organism evidence="2 3">
    <name type="scientific">Apiospora hydei</name>
    <dbReference type="NCBI Taxonomy" id="1337664"/>
    <lineage>
        <taxon>Eukaryota</taxon>
        <taxon>Fungi</taxon>
        <taxon>Dikarya</taxon>
        <taxon>Ascomycota</taxon>
        <taxon>Pezizomycotina</taxon>
        <taxon>Sordariomycetes</taxon>
        <taxon>Xylariomycetidae</taxon>
        <taxon>Amphisphaeriales</taxon>
        <taxon>Apiosporaceae</taxon>
        <taxon>Apiospora</taxon>
    </lineage>
</organism>
<evidence type="ECO:0000259" key="1">
    <source>
        <dbReference type="Pfam" id="PF14420"/>
    </source>
</evidence>
<dbReference type="GeneID" id="92040249"/>
<reference evidence="2 3" key="1">
    <citation type="submission" date="2023-01" db="EMBL/GenBank/DDBJ databases">
        <title>Analysis of 21 Apiospora genomes using comparative genomics revels a genus with tremendous synthesis potential of carbohydrate active enzymes and secondary metabolites.</title>
        <authorList>
            <person name="Sorensen T."/>
        </authorList>
    </citation>
    <scope>NUCLEOTIDE SEQUENCE [LARGE SCALE GENOMIC DNA]</scope>
    <source>
        <strain evidence="2 3">CBS 114990</strain>
    </source>
</reference>
<gene>
    <name evidence="2" type="ORF">PG997_002874</name>
</gene>
<accession>A0ABR1WXP4</accession>
<comment type="caution">
    <text evidence="2">The sequence shown here is derived from an EMBL/GenBank/DDBJ whole genome shotgun (WGS) entry which is preliminary data.</text>
</comment>
<dbReference type="Pfam" id="PF14420">
    <property type="entry name" value="Clr5"/>
    <property type="match status" value="1"/>
</dbReference>
<feature type="domain" description="Clr5" evidence="1">
    <location>
        <begin position="35"/>
        <end position="87"/>
    </location>
</feature>
<evidence type="ECO:0000313" key="3">
    <source>
        <dbReference type="Proteomes" id="UP001433268"/>
    </source>
</evidence>
<protein>
    <recommendedName>
        <fullName evidence="1">Clr5 domain-containing protein</fullName>
    </recommendedName>
</protein>
<keyword evidence="3" id="KW-1185">Reference proteome</keyword>